<evidence type="ECO:0000256" key="2">
    <source>
        <dbReference type="ARBA" id="ARBA00023125"/>
    </source>
</evidence>
<dbReference type="Pfam" id="PF07883">
    <property type="entry name" value="Cupin_2"/>
    <property type="match status" value="1"/>
</dbReference>
<evidence type="ECO:0000256" key="3">
    <source>
        <dbReference type="ARBA" id="ARBA00023163"/>
    </source>
</evidence>
<dbReference type="Gene3D" id="1.10.260.40">
    <property type="entry name" value="lambda repressor-like DNA-binding domains"/>
    <property type="match status" value="1"/>
</dbReference>
<accession>A0ABS4J2Q7</accession>
<organism evidence="5 6">
    <name type="scientific">Paenibacillus eucommiae</name>
    <dbReference type="NCBI Taxonomy" id="1355755"/>
    <lineage>
        <taxon>Bacteria</taxon>
        <taxon>Bacillati</taxon>
        <taxon>Bacillota</taxon>
        <taxon>Bacilli</taxon>
        <taxon>Bacillales</taxon>
        <taxon>Paenibacillaceae</taxon>
        <taxon>Paenibacillus</taxon>
    </lineage>
</organism>
<dbReference type="Pfam" id="PF01381">
    <property type="entry name" value="HTH_3"/>
    <property type="match status" value="1"/>
</dbReference>
<dbReference type="Gene3D" id="2.60.120.10">
    <property type="entry name" value="Jelly Rolls"/>
    <property type="match status" value="1"/>
</dbReference>
<dbReference type="InterPro" id="IPR010982">
    <property type="entry name" value="Lambda_DNA-bd_dom_sf"/>
</dbReference>
<dbReference type="InterPro" id="IPR050807">
    <property type="entry name" value="TransReg_Diox_bact_type"/>
</dbReference>
<keyword evidence="1" id="KW-0805">Transcription regulation</keyword>
<evidence type="ECO:0000256" key="1">
    <source>
        <dbReference type="ARBA" id="ARBA00023015"/>
    </source>
</evidence>
<comment type="caution">
    <text evidence="5">The sequence shown here is derived from an EMBL/GenBank/DDBJ whole genome shotgun (WGS) entry which is preliminary data.</text>
</comment>
<dbReference type="InterPro" id="IPR011051">
    <property type="entry name" value="RmlC_Cupin_sf"/>
</dbReference>
<dbReference type="CDD" id="cd02209">
    <property type="entry name" value="cupin_XRE_C"/>
    <property type="match status" value="1"/>
</dbReference>
<dbReference type="SUPFAM" id="SSF51182">
    <property type="entry name" value="RmlC-like cupins"/>
    <property type="match status" value="1"/>
</dbReference>
<dbReference type="SMART" id="SM00530">
    <property type="entry name" value="HTH_XRE"/>
    <property type="match status" value="1"/>
</dbReference>
<dbReference type="InterPro" id="IPR013096">
    <property type="entry name" value="Cupin_2"/>
</dbReference>
<keyword evidence="3" id="KW-0804">Transcription</keyword>
<proteinExistence type="predicted"/>
<dbReference type="CDD" id="cd00093">
    <property type="entry name" value="HTH_XRE"/>
    <property type="match status" value="1"/>
</dbReference>
<feature type="domain" description="HTH cro/C1-type" evidence="4">
    <location>
        <begin position="18"/>
        <end position="72"/>
    </location>
</feature>
<protein>
    <submittedName>
        <fullName evidence="5">Transcriptional regulator with XRE-family HTH domain</fullName>
    </submittedName>
</protein>
<dbReference type="SUPFAM" id="SSF47413">
    <property type="entry name" value="lambda repressor-like DNA-binding domains"/>
    <property type="match status" value="1"/>
</dbReference>
<evidence type="ECO:0000313" key="5">
    <source>
        <dbReference type="EMBL" id="MBP1993386.1"/>
    </source>
</evidence>
<dbReference type="PANTHER" id="PTHR46797:SF23">
    <property type="entry name" value="HTH-TYPE TRANSCRIPTIONAL REGULATOR SUTR"/>
    <property type="match status" value="1"/>
</dbReference>
<dbReference type="RefSeq" id="WP_376774464.1">
    <property type="nucleotide sequence ID" value="NZ_JAGGLB010000018.1"/>
</dbReference>
<keyword evidence="6" id="KW-1185">Reference proteome</keyword>
<evidence type="ECO:0000313" key="6">
    <source>
        <dbReference type="Proteomes" id="UP001519287"/>
    </source>
</evidence>
<gene>
    <name evidence="5" type="ORF">J2Z66_005007</name>
</gene>
<name>A0ABS4J2Q7_9BACL</name>
<keyword evidence="2" id="KW-0238">DNA-binding</keyword>
<dbReference type="PROSITE" id="PS50943">
    <property type="entry name" value="HTH_CROC1"/>
    <property type="match status" value="1"/>
</dbReference>
<sequence length="192" mass="21684">MPTMESEEPIHKKIGKNLLAIRKTRGLSLDQTAELTGVSKAMIGQIERGDSNPTISILWKIVNGLRISFTSLIETDTAKVQIVKLEDLTALHEADGAYRSFPFFPYNQQKHFEIYLVEMDAGCIHSSEAHNEGVEEYIFVIEGELTVQLEQDSYSVKAGNGIHFTADEPHTYCNRTDVCTKYYALIYYLEQG</sequence>
<dbReference type="Proteomes" id="UP001519287">
    <property type="component" value="Unassembled WGS sequence"/>
</dbReference>
<dbReference type="PANTHER" id="PTHR46797">
    <property type="entry name" value="HTH-TYPE TRANSCRIPTIONAL REGULATOR"/>
    <property type="match status" value="1"/>
</dbReference>
<dbReference type="InterPro" id="IPR001387">
    <property type="entry name" value="Cro/C1-type_HTH"/>
</dbReference>
<evidence type="ECO:0000259" key="4">
    <source>
        <dbReference type="PROSITE" id="PS50943"/>
    </source>
</evidence>
<reference evidence="5 6" key="1">
    <citation type="submission" date="2021-03" db="EMBL/GenBank/DDBJ databases">
        <title>Genomic Encyclopedia of Type Strains, Phase IV (KMG-IV): sequencing the most valuable type-strain genomes for metagenomic binning, comparative biology and taxonomic classification.</title>
        <authorList>
            <person name="Goeker M."/>
        </authorList>
    </citation>
    <scope>NUCLEOTIDE SEQUENCE [LARGE SCALE GENOMIC DNA]</scope>
    <source>
        <strain evidence="5 6">DSM 26048</strain>
    </source>
</reference>
<dbReference type="InterPro" id="IPR014710">
    <property type="entry name" value="RmlC-like_jellyroll"/>
</dbReference>
<dbReference type="EMBL" id="JAGGLB010000018">
    <property type="protein sequence ID" value="MBP1993386.1"/>
    <property type="molecule type" value="Genomic_DNA"/>
</dbReference>